<name>A0A8X6YW81_9ARAC</name>
<keyword evidence="5" id="KW-1185">Reference proteome</keyword>
<evidence type="ECO:0000256" key="1">
    <source>
        <dbReference type="ARBA" id="ARBA00022737"/>
    </source>
</evidence>
<gene>
    <name evidence="4" type="primary">lrpprc</name>
    <name evidence="4" type="ORF">TNIN_315691</name>
</gene>
<dbReference type="GO" id="GO:0003730">
    <property type="term" value="F:mRNA 3'-UTR binding"/>
    <property type="evidence" value="ECO:0007669"/>
    <property type="project" value="TreeGrafter"/>
</dbReference>
<dbReference type="PANTHER" id="PTHR46669:SF1">
    <property type="entry name" value="LEUCINE-RICH PPR MOTIF-CONTAINING PROTEIN, MITOCHONDRIAL"/>
    <property type="match status" value="1"/>
</dbReference>
<dbReference type="GO" id="GO:0005634">
    <property type="term" value="C:nucleus"/>
    <property type="evidence" value="ECO:0007669"/>
    <property type="project" value="TreeGrafter"/>
</dbReference>
<dbReference type="PANTHER" id="PTHR46669">
    <property type="entry name" value="LEUCINE-RICH PPR MOTIF-CONTAINING PROTEIN, MITOCHONDRIAL"/>
    <property type="match status" value="1"/>
</dbReference>
<dbReference type="InterPro" id="IPR057027">
    <property type="entry name" value="TPR_mt"/>
</dbReference>
<keyword evidence="1" id="KW-0677">Repeat</keyword>
<feature type="repeat" description="PPR" evidence="2">
    <location>
        <begin position="204"/>
        <end position="238"/>
    </location>
</feature>
<dbReference type="PROSITE" id="PS51375">
    <property type="entry name" value="PPR"/>
    <property type="match status" value="2"/>
</dbReference>
<dbReference type="EMBL" id="BMAV01023322">
    <property type="protein sequence ID" value="GFY78984.1"/>
    <property type="molecule type" value="Genomic_DNA"/>
</dbReference>
<evidence type="ECO:0000259" key="3">
    <source>
        <dbReference type="Pfam" id="PF23276"/>
    </source>
</evidence>
<accession>A0A8X6YW81</accession>
<feature type="domain" description="Pentatricopeptide repeat-containing protein-mitochondrial" evidence="3">
    <location>
        <begin position="117"/>
        <end position="220"/>
    </location>
</feature>
<organism evidence="4 5">
    <name type="scientific">Trichonephila inaurata madagascariensis</name>
    <dbReference type="NCBI Taxonomy" id="2747483"/>
    <lineage>
        <taxon>Eukaryota</taxon>
        <taxon>Metazoa</taxon>
        <taxon>Ecdysozoa</taxon>
        <taxon>Arthropoda</taxon>
        <taxon>Chelicerata</taxon>
        <taxon>Arachnida</taxon>
        <taxon>Araneae</taxon>
        <taxon>Araneomorphae</taxon>
        <taxon>Entelegynae</taxon>
        <taxon>Araneoidea</taxon>
        <taxon>Nephilidae</taxon>
        <taxon>Trichonephila</taxon>
        <taxon>Trichonephila inaurata</taxon>
    </lineage>
</organism>
<comment type="caution">
    <text evidence="4">The sequence shown here is derived from an EMBL/GenBank/DDBJ whole genome shotgun (WGS) entry which is preliminary data.</text>
</comment>
<evidence type="ECO:0000256" key="2">
    <source>
        <dbReference type="PROSITE-ProRule" id="PRU00708"/>
    </source>
</evidence>
<protein>
    <submittedName>
        <fullName evidence="4">Leucine-rich PPR motif-containing protein, mitochondrial</fullName>
    </submittedName>
</protein>
<dbReference type="Proteomes" id="UP000886998">
    <property type="component" value="Unassembled WGS sequence"/>
</dbReference>
<dbReference type="InterPro" id="IPR002885">
    <property type="entry name" value="PPR_rpt"/>
</dbReference>
<dbReference type="GO" id="GO:0005739">
    <property type="term" value="C:mitochondrion"/>
    <property type="evidence" value="ECO:0007669"/>
    <property type="project" value="TreeGrafter"/>
</dbReference>
<dbReference type="InterPro" id="IPR011990">
    <property type="entry name" value="TPR-like_helical_dom_sf"/>
</dbReference>
<reference evidence="4" key="1">
    <citation type="submission" date="2020-08" db="EMBL/GenBank/DDBJ databases">
        <title>Multicomponent nature underlies the extraordinary mechanical properties of spider dragline silk.</title>
        <authorList>
            <person name="Kono N."/>
            <person name="Nakamura H."/>
            <person name="Mori M."/>
            <person name="Yoshida Y."/>
            <person name="Ohtoshi R."/>
            <person name="Malay A.D."/>
            <person name="Moran D.A.P."/>
            <person name="Tomita M."/>
            <person name="Numata K."/>
            <person name="Arakawa K."/>
        </authorList>
    </citation>
    <scope>NUCLEOTIDE SEQUENCE</scope>
</reference>
<dbReference type="InterPro" id="IPR033490">
    <property type="entry name" value="LRP130"/>
</dbReference>
<dbReference type="Gene3D" id="1.25.40.10">
    <property type="entry name" value="Tetratricopeptide repeat domain"/>
    <property type="match status" value="1"/>
</dbReference>
<evidence type="ECO:0000313" key="4">
    <source>
        <dbReference type="EMBL" id="GFY78984.1"/>
    </source>
</evidence>
<sequence length="661" mass="75312">MNIQCRISHFWNQETFMMNSFLPRQEGFATVARVHNHNALKDNTEFENPNGVNSIDVDNILKELDFSIQRRGRCVKNNIENVLSMVETIGFVSETQGLYLLRCCGFLCGETPDERAKIVDEVWIKLTKLGMQMDVKHFNSYLKVLVDSKHVFSTSQFLASMENANIEPNKVTYILILKKYCDDGNLNGASEILQCLKEKGFPINEGVFNLLIQGHMKANDISGAKDILKVMRSSDLSPSAESYAALACGYAETNNIDGVKSVLEEAKNCHISFSNKNYLQILAALSTENTEFVDELIGTMEDIHIWRQEVTNTMMDLILKGMDAAAFKLLLSIANSENNSANVFVKHLIKCDTPIEKFVKYCEEITSRGLHDNAFMKNVVRAAAEFKKIDLAFGLFEMLQKKGMPVRTYDFHYLFSCHKNLEEGIWLILRKMFKLGVPPEFFTYLDYIFPAVSISNPELVIFKIQETGHSSTSAIDPLFQYYCFEKQFDNALFLIEKYPVSIHPSFSLKKLISMSEREKKAYYKVLNFVLQNGKLTDDNPEVSYGKNLAFLIQSNPSLFEALHNTLKEEFKCNKFSMDICSNILRTKKPELLVYVKKLKTSVNNSMNVKLSSLSVTEEEKELKLLKMTKLQLTNTVLSSVSKVVLKEEFGKSFFSCMTPLP</sequence>
<feature type="repeat" description="PPR" evidence="2">
    <location>
        <begin position="169"/>
        <end position="203"/>
    </location>
</feature>
<dbReference type="OrthoDB" id="185373at2759"/>
<dbReference type="NCBIfam" id="TIGR00756">
    <property type="entry name" value="PPR"/>
    <property type="match status" value="1"/>
</dbReference>
<dbReference type="Pfam" id="PF23276">
    <property type="entry name" value="TPR_24"/>
    <property type="match status" value="1"/>
</dbReference>
<dbReference type="AlphaFoldDB" id="A0A8X6YW81"/>
<dbReference type="GO" id="GO:0070129">
    <property type="term" value="P:regulation of mitochondrial translation"/>
    <property type="evidence" value="ECO:0007669"/>
    <property type="project" value="TreeGrafter"/>
</dbReference>
<evidence type="ECO:0000313" key="5">
    <source>
        <dbReference type="Proteomes" id="UP000886998"/>
    </source>
</evidence>
<proteinExistence type="predicted"/>